<dbReference type="OrthoDB" id="289721at2759"/>
<dbReference type="GO" id="GO:0070034">
    <property type="term" value="F:telomerase RNA binding"/>
    <property type="evidence" value="ECO:0007669"/>
    <property type="project" value="TreeGrafter"/>
</dbReference>
<keyword evidence="4" id="KW-1185">Reference proteome</keyword>
<keyword evidence="1" id="KW-0539">Nucleus</keyword>
<dbReference type="GO" id="GO:0007004">
    <property type="term" value="P:telomere maintenance via telomerase"/>
    <property type="evidence" value="ECO:0007669"/>
    <property type="project" value="TreeGrafter"/>
</dbReference>
<comment type="catalytic activity">
    <reaction evidence="1">
        <text>DNA(n) + a 2'-deoxyribonucleoside 5'-triphosphate = DNA(n+1) + diphosphate</text>
        <dbReference type="Rhea" id="RHEA:22508"/>
        <dbReference type="Rhea" id="RHEA-COMP:17339"/>
        <dbReference type="Rhea" id="RHEA-COMP:17340"/>
        <dbReference type="ChEBI" id="CHEBI:33019"/>
        <dbReference type="ChEBI" id="CHEBI:61560"/>
        <dbReference type="ChEBI" id="CHEBI:173112"/>
        <dbReference type="EC" id="2.7.7.49"/>
    </reaction>
</comment>
<keyword evidence="1" id="KW-0779">Telomere</keyword>
<dbReference type="PANTHER" id="PTHR12066:SF0">
    <property type="entry name" value="TELOMERASE REVERSE TRANSCRIPTASE"/>
    <property type="match status" value="1"/>
</dbReference>
<keyword evidence="1" id="KW-0460">Magnesium</keyword>
<feature type="compositionally biased region" description="Polar residues" evidence="2">
    <location>
        <begin position="273"/>
        <end position="286"/>
    </location>
</feature>
<keyword evidence="1" id="KW-0548">Nucleotidyltransferase</keyword>
<dbReference type="PANTHER" id="PTHR12066">
    <property type="entry name" value="TELOMERASE REVERSE TRANSCRIPTASE"/>
    <property type="match status" value="1"/>
</dbReference>
<keyword evidence="1" id="KW-0808">Transferase</keyword>
<evidence type="ECO:0000256" key="2">
    <source>
        <dbReference type="SAM" id="MobiDB-lite"/>
    </source>
</evidence>
<dbReference type="EC" id="2.7.7.49" evidence="1"/>
<evidence type="ECO:0000313" key="4">
    <source>
        <dbReference type="Proteomes" id="UP000541444"/>
    </source>
</evidence>
<organism evidence="3 4">
    <name type="scientific">Kingdonia uniflora</name>
    <dbReference type="NCBI Taxonomy" id="39325"/>
    <lineage>
        <taxon>Eukaryota</taxon>
        <taxon>Viridiplantae</taxon>
        <taxon>Streptophyta</taxon>
        <taxon>Embryophyta</taxon>
        <taxon>Tracheophyta</taxon>
        <taxon>Spermatophyta</taxon>
        <taxon>Magnoliopsida</taxon>
        <taxon>Ranunculales</taxon>
        <taxon>Circaeasteraceae</taxon>
        <taxon>Kingdonia</taxon>
    </lineage>
</organism>
<accession>A0A7J7MJ37</accession>
<name>A0A7J7MJ37_9MAGN</name>
<keyword evidence="1" id="KW-0695">RNA-directed DNA polymerase</keyword>
<dbReference type="EMBL" id="JACGCM010001456">
    <property type="protein sequence ID" value="KAF6154810.1"/>
    <property type="molecule type" value="Genomic_DNA"/>
</dbReference>
<gene>
    <name evidence="3" type="ORF">GIB67_032422</name>
</gene>
<dbReference type="GO" id="GO:0000333">
    <property type="term" value="C:telomerase catalytic core complex"/>
    <property type="evidence" value="ECO:0007669"/>
    <property type="project" value="TreeGrafter"/>
</dbReference>
<dbReference type="InterPro" id="IPR003545">
    <property type="entry name" value="Telomerase_RT"/>
</dbReference>
<dbReference type="GO" id="GO:0000781">
    <property type="term" value="C:chromosome, telomeric region"/>
    <property type="evidence" value="ECO:0007669"/>
    <property type="project" value="UniProtKB-SubCell"/>
</dbReference>
<comment type="caution">
    <text evidence="3">The sequence shown here is derived from an EMBL/GenBank/DDBJ whole genome shotgun (WGS) entry which is preliminary data.</text>
</comment>
<dbReference type="Proteomes" id="UP000541444">
    <property type="component" value="Unassembled WGS sequence"/>
</dbReference>
<protein>
    <recommendedName>
        <fullName evidence="1">Telomerase reverse transcriptase</fullName>
        <ecNumber evidence="1">2.7.7.49</ecNumber>
    </recommendedName>
    <alternativeName>
        <fullName evidence="1">Telomerase catalytic subunit</fullName>
    </alternativeName>
</protein>
<feature type="region of interest" description="Disordered" evidence="2">
    <location>
        <begin position="234"/>
        <end position="286"/>
    </location>
</feature>
<keyword evidence="1" id="KW-0479">Metal-binding</keyword>
<evidence type="ECO:0000313" key="3">
    <source>
        <dbReference type="EMBL" id="KAF6154810.1"/>
    </source>
</evidence>
<dbReference type="GO" id="GO:0046872">
    <property type="term" value="F:metal ion binding"/>
    <property type="evidence" value="ECO:0007669"/>
    <property type="project" value="UniProtKB-KW"/>
</dbReference>
<comment type="similarity">
    <text evidence="1">Belongs to the reverse transcriptase family. Telomerase subfamily.</text>
</comment>
<comment type="subcellular location">
    <subcellularLocation>
        <location evidence="1">Nucleus</location>
    </subcellularLocation>
    <subcellularLocation>
        <location evidence="1">Chromosome</location>
        <location evidence="1">Telomere</location>
    </subcellularLocation>
</comment>
<dbReference type="AlphaFoldDB" id="A0A7J7MJ37"/>
<dbReference type="GO" id="GO:0003720">
    <property type="term" value="F:telomerase activity"/>
    <property type="evidence" value="ECO:0007669"/>
    <property type="project" value="InterPro"/>
</dbReference>
<dbReference type="GO" id="GO:0042162">
    <property type="term" value="F:telomeric DNA binding"/>
    <property type="evidence" value="ECO:0007669"/>
    <property type="project" value="TreeGrafter"/>
</dbReference>
<sequence>MAKKKRTIPEVLWRLHGPNARTLADTIIHLLPPRPSSSFDCRCKGRRCLGCNQEDDISFLIRCEDPFDYRTLLNDCFVVVCENAPKITVFYPDGRWSQNEIVTRTIEMIMSDSCASPNVICNGYNKASIYTLLALIYRVGCTRTSSVVDLLTTSAWSLLLSRIGDDAMVHLLRFSSVFLPLRRGNHHQVSGSPISDSLSISSKRVIGSACHHPLYVEAGPSKKRKIIDNRDPIRSKLNGELPHSSDSTKAKSIKSVRPCSWQRRRKCRKTNSAEKTVLSSHISTGQNLEELNGEKPQRSNADVYYHAKNVLLFDESAEQQNPNAQANKVSL</sequence>
<keyword evidence="1" id="KW-0158">Chromosome</keyword>
<reference evidence="3 4" key="1">
    <citation type="journal article" date="2020" name="IScience">
        <title>Genome Sequencing of the Endangered Kingdonia uniflora (Circaeasteraceae, Ranunculales) Reveals Potential Mechanisms of Evolutionary Specialization.</title>
        <authorList>
            <person name="Sun Y."/>
            <person name="Deng T."/>
            <person name="Zhang A."/>
            <person name="Moore M.J."/>
            <person name="Landis J.B."/>
            <person name="Lin N."/>
            <person name="Zhang H."/>
            <person name="Zhang X."/>
            <person name="Huang J."/>
            <person name="Zhang X."/>
            <person name="Sun H."/>
            <person name="Wang H."/>
        </authorList>
    </citation>
    <scope>NUCLEOTIDE SEQUENCE [LARGE SCALE GENOMIC DNA]</scope>
    <source>
        <strain evidence="3">TB1705</strain>
        <tissue evidence="3">Leaf</tissue>
    </source>
</reference>
<proteinExistence type="inferred from homology"/>
<evidence type="ECO:0000256" key="1">
    <source>
        <dbReference type="RuleBase" id="RU365061"/>
    </source>
</evidence>
<comment type="function">
    <text evidence="1">Telomerase is a ribonucleoprotein enzyme essential for the replication of chromosome termini in most eukaryotes. It elongates telomeres. It is a reverse transcriptase that adds simple sequence repeats to chromosome ends by copying a template sequence within the RNA component of the enzyme.</text>
</comment>